<accession>M3GVK5</accession>
<evidence type="ECO:0000313" key="2">
    <source>
        <dbReference type="Proteomes" id="UP000011770"/>
    </source>
</evidence>
<proteinExistence type="predicted"/>
<reference evidence="1 2" key="1">
    <citation type="submission" date="2013-01" db="EMBL/GenBank/DDBJ databases">
        <authorList>
            <person name="Harkins D.M."/>
            <person name="Durkin A.S."/>
            <person name="Brinkac L.M."/>
            <person name="Haft D.H."/>
            <person name="Selengut J.D."/>
            <person name="Sanka R."/>
            <person name="DePew J."/>
            <person name="Purushe J."/>
            <person name="Tulsiani S.M."/>
            <person name="Graham G.C."/>
            <person name="Burns M.-A."/>
            <person name="Dohnt M.F."/>
            <person name="Smythe L.D."/>
            <person name="McKay D.B."/>
            <person name="Craig S.B."/>
            <person name="Vinetz J.M."/>
            <person name="Sutton G.G."/>
            <person name="Nierman W.C."/>
            <person name="Fouts D.E."/>
        </authorList>
    </citation>
    <scope>NUCLEOTIDE SEQUENCE [LARGE SCALE GENOMIC DNA]</scope>
    <source>
        <strain evidence="1 2">LT2116</strain>
    </source>
</reference>
<protein>
    <submittedName>
        <fullName evidence="1">Uncharacterized protein</fullName>
    </submittedName>
</protein>
<dbReference type="EMBL" id="AHOR02000048">
    <property type="protein sequence ID" value="EMF80560.1"/>
    <property type="molecule type" value="Genomic_DNA"/>
</dbReference>
<organism evidence="1 2">
    <name type="scientific">Leptospira weilii serovar Topaz str. LT2116</name>
    <dbReference type="NCBI Taxonomy" id="1088540"/>
    <lineage>
        <taxon>Bacteria</taxon>
        <taxon>Pseudomonadati</taxon>
        <taxon>Spirochaetota</taxon>
        <taxon>Spirochaetia</taxon>
        <taxon>Leptospirales</taxon>
        <taxon>Leptospiraceae</taxon>
        <taxon>Leptospira</taxon>
    </lineage>
</organism>
<dbReference type="AlphaFoldDB" id="M3GVK5"/>
<name>M3GVK5_9LEPT</name>
<dbReference type="Proteomes" id="UP000011770">
    <property type="component" value="Unassembled WGS sequence"/>
</dbReference>
<comment type="caution">
    <text evidence="1">The sequence shown here is derived from an EMBL/GenBank/DDBJ whole genome shotgun (WGS) entry which is preliminary data.</text>
</comment>
<sequence length="52" mass="6149">MRSKISKSESVLQENRTDKIDKTAKNFRVWIIQPNSIQEELEAKEIFPKTKD</sequence>
<gene>
    <name evidence="1" type="ORF">LEP1GSC188_3773</name>
</gene>
<evidence type="ECO:0000313" key="1">
    <source>
        <dbReference type="EMBL" id="EMF80560.1"/>
    </source>
</evidence>